<proteinExistence type="predicted"/>
<keyword evidence="1" id="KW-0472">Membrane</keyword>
<evidence type="ECO:0000256" key="1">
    <source>
        <dbReference type="SAM" id="Phobius"/>
    </source>
</evidence>
<keyword evidence="1" id="KW-1133">Transmembrane helix</keyword>
<gene>
    <name evidence="2" type="ORF">OHB35_28885</name>
</gene>
<dbReference type="InterPro" id="IPR025338">
    <property type="entry name" value="DUF4244"/>
</dbReference>
<accession>A0ABZ1HEA8</accession>
<evidence type="ECO:0000313" key="3">
    <source>
        <dbReference type="Proteomes" id="UP001340816"/>
    </source>
</evidence>
<dbReference type="Proteomes" id="UP001340816">
    <property type="component" value="Chromosome"/>
</dbReference>
<reference evidence="2 3" key="1">
    <citation type="submission" date="2022-10" db="EMBL/GenBank/DDBJ databases">
        <title>The complete genomes of actinobacterial strains from the NBC collection.</title>
        <authorList>
            <person name="Joergensen T.S."/>
            <person name="Alvarez Arevalo M."/>
            <person name="Sterndorff E.B."/>
            <person name="Faurdal D."/>
            <person name="Vuksanovic O."/>
            <person name="Mourched A.-S."/>
            <person name="Charusanti P."/>
            <person name="Shaw S."/>
            <person name="Blin K."/>
            <person name="Weber T."/>
        </authorList>
    </citation>
    <scope>NUCLEOTIDE SEQUENCE [LARGE SCALE GENOMIC DNA]</scope>
    <source>
        <strain evidence="2 3">NBC 01752</strain>
    </source>
</reference>
<name>A0ABZ1HEA8_STRPH</name>
<keyword evidence="3" id="KW-1185">Reference proteome</keyword>
<keyword evidence="1" id="KW-0812">Transmembrane</keyword>
<organism evidence="2 3">
    <name type="scientific">Streptomyces phaeochromogenes</name>
    <dbReference type="NCBI Taxonomy" id="1923"/>
    <lineage>
        <taxon>Bacteria</taxon>
        <taxon>Bacillati</taxon>
        <taxon>Actinomycetota</taxon>
        <taxon>Actinomycetes</taxon>
        <taxon>Kitasatosporales</taxon>
        <taxon>Streptomycetaceae</taxon>
        <taxon>Streptomyces</taxon>
        <taxon>Streptomyces phaeochromogenes group</taxon>
    </lineage>
</organism>
<dbReference type="Pfam" id="PF14029">
    <property type="entry name" value="DUF4244"/>
    <property type="match status" value="1"/>
</dbReference>
<protein>
    <submittedName>
        <fullName evidence="2">DUF4244 domain-containing protein</fullName>
    </submittedName>
</protein>
<feature type="transmembrane region" description="Helical" evidence="1">
    <location>
        <begin position="41"/>
        <end position="59"/>
    </location>
</feature>
<sequence>MSKAMRRVRVRVRVLGPVRAWVLAGRDWKVRRDAGMVTSEYAMGLITAVGFAVVLYEVLTSGQVRGALQDIVGRALNGQF</sequence>
<evidence type="ECO:0000313" key="2">
    <source>
        <dbReference type="EMBL" id="WSD16936.1"/>
    </source>
</evidence>
<dbReference type="EMBL" id="CP109135">
    <property type="protein sequence ID" value="WSD16936.1"/>
    <property type="molecule type" value="Genomic_DNA"/>
</dbReference>